<name>A0A7V2WT06_9BACT</name>
<dbReference type="Gene3D" id="1.10.260.40">
    <property type="entry name" value="lambda repressor-like DNA-binding domains"/>
    <property type="match status" value="1"/>
</dbReference>
<dbReference type="SMART" id="SM00530">
    <property type="entry name" value="HTH_XRE"/>
    <property type="match status" value="1"/>
</dbReference>
<gene>
    <name evidence="2" type="ORF">ENJ63_02820</name>
</gene>
<evidence type="ECO:0000259" key="1">
    <source>
        <dbReference type="PROSITE" id="PS50943"/>
    </source>
</evidence>
<reference evidence="2" key="1">
    <citation type="journal article" date="2020" name="mSystems">
        <title>Genome- and Community-Level Interaction Insights into Carbon Utilization and Element Cycling Functions of Hydrothermarchaeota in Hydrothermal Sediment.</title>
        <authorList>
            <person name="Zhou Z."/>
            <person name="Liu Y."/>
            <person name="Xu W."/>
            <person name="Pan J."/>
            <person name="Luo Z.H."/>
            <person name="Li M."/>
        </authorList>
    </citation>
    <scope>NUCLEOTIDE SEQUENCE [LARGE SCALE GENOMIC DNA]</scope>
    <source>
        <strain evidence="2">HyVt-503</strain>
    </source>
</reference>
<protein>
    <submittedName>
        <fullName evidence="2">XRE family transcriptional regulator</fullName>
    </submittedName>
</protein>
<evidence type="ECO:0000313" key="2">
    <source>
        <dbReference type="EMBL" id="HFC46796.1"/>
    </source>
</evidence>
<feature type="domain" description="HTH cro/C1-type" evidence="1">
    <location>
        <begin position="57"/>
        <end position="111"/>
    </location>
</feature>
<dbReference type="Proteomes" id="UP000885797">
    <property type="component" value="Unassembled WGS sequence"/>
</dbReference>
<accession>A0A7V2WT06</accession>
<dbReference type="EMBL" id="DRND01000226">
    <property type="protein sequence ID" value="HFC46796.1"/>
    <property type="molecule type" value="Genomic_DNA"/>
</dbReference>
<dbReference type="Pfam" id="PF01381">
    <property type="entry name" value="HTH_3"/>
    <property type="match status" value="1"/>
</dbReference>
<organism evidence="2">
    <name type="scientific">Dissulfuribacter thermophilus</name>
    <dbReference type="NCBI Taxonomy" id="1156395"/>
    <lineage>
        <taxon>Bacteria</taxon>
        <taxon>Pseudomonadati</taxon>
        <taxon>Thermodesulfobacteriota</taxon>
        <taxon>Dissulfuribacteria</taxon>
        <taxon>Dissulfuribacterales</taxon>
        <taxon>Dissulfuribacteraceae</taxon>
        <taxon>Dissulfuribacter</taxon>
    </lineage>
</organism>
<dbReference type="InterPro" id="IPR001387">
    <property type="entry name" value="Cro/C1-type_HTH"/>
</dbReference>
<dbReference type="AlphaFoldDB" id="A0A7V2WT06"/>
<dbReference type="InterPro" id="IPR010982">
    <property type="entry name" value="Lambda_DNA-bd_dom_sf"/>
</dbReference>
<dbReference type="GO" id="GO:0003677">
    <property type="term" value="F:DNA binding"/>
    <property type="evidence" value="ECO:0007669"/>
    <property type="project" value="InterPro"/>
</dbReference>
<dbReference type="PROSITE" id="PS50943">
    <property type="entry name" value="HTH_CROC1"/>
    <property type="match status" value="1"/>
</dbReference>
<sequence>MLELMKKPHIEEATFIGPHKALRKLRTYARQLGLKEVEDSVPWREALAESTSPGTILKGARLKEGLTQKELANATGIPQSHISAMENDKMTIGKERAKRLSLALHVDYRIFL</sequence>
<proteinExistence type="predicted"/>
<comment type="caution">
    <text evidence="2">The sequence shown here is derived from an EMBL/GenBank/DDBJ whole genome shotgun (WGS) entry which is preliminary data.</text>
</comment>
<dbReference type="CDD" id="cd00093">
    <property type="entry name" value="HTH_XRE"/>
    <property type="match status" value="1"/>
</dbReference>
<dbReference type="SUPFAM" id="SSF47413">
    <property type="entry name" value="lambda repressor-like DNA-binding domains"/>
    <property type="match status" value="1"/>
</dbReference>